<organism evidence="3 4">
    <name type="scientific">Magallana gigas</name>
    <name type="common">Pacific oyster</name>
    <name type="synonym">Crassostrea gigas</name>
    <dbReference type="NCBI Taxonomy" id="29159"/>
    <lineage>
        <taxon>Eukaryota</taxon>
        <taxon>Metazoa</taxon>
        <taxon>Spiralia</taxon>
        <taxon>Lophotrochozoa</taxon>
        <taxon>Mollusca</taxon>
        <taxon>Bivalvia</taxon>
        <taxon>Autobranchia</taxon>
        <taxon>Pteriomorphia</taxon>
        <taxon>Ostreida</taxon>
        <taxon>Ostreoidea</taxon>
        <taxon>Ostreidae</taxon>
        <taxon>Magallana</taxon>
    </lineage>
</organism>
<dbReference type="Pfam" id="PF07486">
    <property type="entry name" value="Hydrolase_2"/>
    <property type="match status" value="1"/>
</dbReference>
<dbReference type="Gene3D" id="1.10.10.2520">
    <property type="entry name" value="Cell wall hydrolase SleB, domain 1"/>
    <property type="match status" value="1"/>
</dbReference>
<sequence length="174" mass="20083">MEAFKLIVCALFMMVWDASANLWWKSWEALYTDANFQTVGRVVFGEARGEPMRGQIAVAYSIVNRINHEGYPNNLNSVVYQRMSTGGYQYETLDLASHTRAWNDAKNRNTWEYRNAIKASRDVLCGRVSDPTRCATDYCAFDPCHATKSNQWWRATNKMRIGNHYFVCRVRTSG</sequence>
<feature type="signal peptide" evidence="1">
    <location>
        <begin position="1"/>
        <end position="20"/>
    </location>
</feature>
<proteinExistence type="predicted"/>
<evidence type="ECO:0000256" key="1">
    <source>
        <dbReference type="SAM" id="SignalP"/>
    </source>
</evidence>
<feature type="chain" id="PRO_5036478340" description="Cell wall hydrolase SleB domain-containing protein" evidence="1">
    <location>
        <begin position="21"/>
        <end position="174"/>
    </location>
</feature>
<reference evidence="3" key="1">
    <citation type="submission" date="2022-08" db="UniProtKB">
        <authorList>
            <consortium name="EnsemblMetazoa"/>
        </authorList>
    </citation>
    <scope>IDENTIFICATION</scope>
    <source>
        <strain evidence="3">05x7-T-G4-1.051#20</strain>
    </source>
</reference>
<name>A0A8W8N5D3_MAGGI</name>
<dbReference type="Proteomes" id="UP000005408">
    <property type="component" value="Unassembled WGS sequence"/>
</dbReference>
<dbReference type="InterPro" id="IPR042047">
    <property type="entry name" value="SleB_dom1"/>
</dbReference>
<dbReference type="AlphaFoldDB" id="A0A8W8N5D3"/>
<evidence type="ECO:0000313" key="3">
    <source>
        <dbReference type="EnsemblMetazoa" id="G5401.1:cds"/>
    </source>
</evidence>
<evidence type="ECO:0000313" key="4">
    <source>
        <dbReference type="Proteomes" id="UP000005408"/>
    </source>
</evidence>
<protein>
    <recommendedName>
        <fullName evidence="2">Cell wall hydrolase SleB domain-containing protein</fullName>
    </recommendedName>
</protein>
<dbReference type="InterPro" id="IPR011105">
    <property type="entry name" value="Cell_wall_hydrolase_SleB"/>
</dbReference>
<keyword evidence="1" id="KW-0732">Signal</keyword>
<accession>A0A8W8N5D3</accession>
<keyword evidence="4" id="KW-1185">Reference proteome</keyword>
<feature type="domain" description="Cell wall hydrolase SleB" evidence="2">
    <location>
        <begin position="49"/>
        <end position="167"/>
    </location>
</feature>
<dbReference type="EnsemblMetazoa" id="G5401.1">
    <property type="protein sequence ID" value="G5401.1:cds"/>
    <property type="gene ID" value="G5401"/>
</dbReference>
<evidence type="ECO:0000259" key="2">
    <source>
        <dbReference type="Pfam" id="PF07486"/>
    </source>
</evidence>
<dbReference type="GO" id="GO:0016787">
    <property type="term" value="F:hydrolase activity"/>
    <property type="evidence" value="ECO:0007669"/>
    <property type="project" value="InterPro"/>
</dbReference>